<keyword evidence="3" id="KW-0378">Hydrolase</keyword>
<keyword evidence="4" id="KW-0788">Thiol protease</keyword>
<dbReference type="NCBIfam" id="TIGR02219">
    <property type="entry name" value="phage_NlpC_fam"/>
    <property type="match status" value="1"/>
</dbReference>
<evidence type="ECO:0000256" key="4">
    <source>
        <dbReference type="ARBA" id="ARBA00022807"/>
    </source>
</evidence>
<dbReference type="Gene3D" id="3.90.1720.10">
    <property type="entry name" value="endopeptidase domain like (from Nostoc punctiforme)"/>
    <property type="match status" value="1"/>
</dbReference>
<sequence>MTHHQSEKIGVPQIIEEAMSWQGTPYKHQASCKGAGCDCLGLIRGVYRCFWAEPELPPSYSPDWADAGGEETFANAANRYLQPIEIEHLQAGNVMLFRYRANHPAKHAGILINADRFLHAQHGSGVVLVSLNDWWRRHIAYAFSFPLSLR</sequence>
<dbReference type="EMBL" id="PKUQ01000022">
    <property type="protein sequence ID" value="PLW76952.1"/>
    <property type="molecule type" value="Genomic_DNA"/>
</dbReference>
<protein>
    <submittedName>
        <fullName evidence="6">Peptidase P60</fullName>
    </submittedName>
</protein>
<proteinExistence type="inferred from homology"/>
<dbReference type="InterPro" id="IPR011929">
    <property type="entry name" value="Phage_pept_NlpC/P60"/>
</dbReference>
<evidence type="ECO:0000256" key="2">
    <source>
        <dbReference type="ARBA" id="ARBA00022670"/>
    </source>
</evidence>
<evidence type="ECO:0000313" key="6">
    <source>
        <dbReference type="EMBL" id="PLW76952.1"/>
    </source>
</evidence>
<dbReference type="PANTHER" id="PTHR47053:SF1">
    <property type="entry name" value="MUREIN DD-ENDOPEPTIDASE MEPH-RELATED"/>
    <property type="match status" value="1"/>
</dbReference>
<evidence type="ECO:0000259" key="5">
    <source>
        <dbReference type="PROSITE" id="PS51935"/>
    </source>
</evidence>
<dbReference type="InterPro" id="IPR000064">
    <property type="entry name" value="NLP_P60_dom"/>
</dbReference>
<dbReference type="AlphaFoldDB" id="A0A2N5XR04"/>
<dbReference type="GO" id="GO:0008234">
    <property type="term" value="F:cysteine-type peptidase activity"/>
    <property type="evidence" value="ECO:0007669"/>
    <property type="project" value="UniProtKB-KW"/>
</dbReference>
<dbReference type="Proteomes" id="UP000234881">
    <property type="component" value="Unassembled WGS sequence"/>
</dbReference>
<dbReference type="PROSITE" id="PS51935">
    <property type="entry name" value="NLPC_P60"/>
    <property type="match status" value="1"/>
</dbReference>
<name>A0A2N5XR04_9HYPH</name>
<evidence type="ECO:0000256" key="1">
    <source>
        <dbReference type="ARBA" id="ARBA00007074"/>
    </source>
</evidence>
<organism evidence="6 7">
    <name type="scientific">Cohaesibacter celericrescens</name>
    <dbReference type="NCBI Taxonomy" id="2067669"/>
    <lineage>
        <taxon>Bacteria</taxon>
        <taxon>Pseudomonadati</taxon>
        <taxon>Pseudomonadota</taxon>
        <taxon>Alphaproteobacteria</taxon>
        <taxon>Hyphomicrobiales</taxon>
        <taxon>Cohaesibacteraceae</taxon>
    </lineage>
</organism>
<dbReference type="OrthoDB" id="6058745at2"/>
<dbReference type="GO" id="GO:0006508">
    <property type="term" value="P:proteolysis"/>
    <property type="evidence" value="ECO:0007669"/>
    <property type="project" value="UniProtKB-KW"/>
</dbReference>
<evidence type="ECO:0000256" key="3">
    <source>
        <dbReference type="ARBA" id="ARBA00022801"/>
    </source>
</evidence>
<reference evidence="6 7" key="1">
    <citation type="submission" date="2018-01" db="EMBL/GenBank/DDBJ databases">
        <title>The draft genome sequence of Cohaesibacter sp. H1304.</title>
        <authorList>
            <person name="Wang N.-N."/>
            <person name="Du Z.-J."/>
        </authorList>
    </citation>
    <scope>NUCLEOTIDE SEQUENCE [LARGE SCALE GENOMIC DNA]</scope>
    <source>
        <strain evidence="6 7">H1304</strain>
    </source>
</reference>
<feature type="domain" description="NlpC/P60" evidence="5">
    <location>
        <begin position="8"/>
        <end position="146"/>
    </location>
</feature>
<dbReference type="InterPro" id="IPR038765">
    <property type="entry name" value="Papain-like_cys_pep_sf"/>
</dbReference>
<dbReference type="PANTHER" id="PTHR47053">
    <property type="entry name" value="MUREIN DD-ENDOPEPTIDASE MEPH-RELATED"/>
    <property type="match status" value="1"/>
</dbReference>
<keyword evidence="2" id="KW-0645">Protease</keyword>
<dbReference type="InterPro" id="IPR051202">
    <property type="entry name" value="Peptidase_C40"/>
</dbReference>
<comment type="caution">
    <text evidence="6">The sequence shown here is derived from an EMBL/GenBank/DDBJ whole genome shotgun (WGS) entry which is preliminary data.</text>
</comment>
<dbReference type="RefSeq" id="WP_101534241.1">
    <property type="nucleotide sequence ID" value="NZ_JBFHIU010000178.1"/>
</dbReference>
<dbReference type="Pfam" id="PF00877">
    <property type="entry name" value="NLPC_P60"/>
    <property type="match status" value="1"/>
</dbReference>
<gene>
    <name evidence="6" type="ORF">C0081_12970</name>
</gene>
<comment type="similarity">
    <text evidence="1">Belongs to the peptidase C40 family.</text>
</comment>
<evidence type="ECO:0000313" key="7">
    <source>
        <dbReference type="Proteomes" id="UP000234881"/>
    </source>
</evidence>
<keyword evidence="7" id="KW-1185">Reference proteome</keyword>
<accession>A0A2N5XR04</accession>
<dbReference type="SUPFAM" id="SSF54001">
    <property type="entry name" value="Cysteine proteinases"/>
    <property type="match status" value="1"/>
</dbReference>